<evidence type="ECO:0000256" key="2">
    <source>
        <dbReference type="ARBA" id="ARBA00022679"/>
    </source>
</evidence>
<gene>
    <name evidence="8" type="ordered locus">Ethha_1486</name>
</gene>
<evidence type="ECO:0000313" key="8">
    <source>
        <dbReference type="EMBL" id="ADU27023.1"/>
    </source>
</evidence>
<proteinExistence type="inferred from homology"/>
<dbReference type="CDD" id="cd01164">
    <property type="entry name" value="FruK_PfkB_like"/>
    <property type="match status" value="1"/>
</dbReference>
<dbReference type="GO" id="GO:0016052">
    <property type="term" value="P:carbohydrate catabolic process"/>
    <property type="evidence" value="ECO:0007669"/>
    <property type="project" value="UniProtKB-ARBA"/>
</dbReference>
<evidence type="ECO:0000256" key="5">
    <source>
        <dbReference type="ARBA" id="ARBA00022840"/>
    </source>
</evidence>
<evidence type="ECO:0000256" key="1">
    <source>
        <dbReference type="ARBA" id="ARBA00005380"/>
    </source>
</evidence>
<comment type="pathway">
    <text evidence="6">Carbohydrate metabolism; D-tagatose 6-phosphate degradation; D-glyceraldehyde 3-phosphate and glycerone phosphate from D-tagatose 6-phosphate: step 1/2.</text>
</comment>
<dbReference type="InterPro" id="IPR029056">
    <property type="entry name" value="Ribokinase-like"/>
</dbReference>
<reference evidence="8 9" key="1">
    <citation type="submission" date="2010-12" db="EMBL/GenBank/DDBJ databases">
        <title>Complete sequence of Ethanoligenens harbinense YUAN-3.</title>
        <authorList>
            <person name="Lucas S."/>
            <person name="Copeland A."/>
            <person name="Lapidus A."/>
            <person name="Cheng J.-F."/>
            <person name="Bruce D."/>
            <person name="Goodwin L."/>
            <person name="Pitluck S."/>
            <person name="Chertkov O."/>
            <person name="Misra M."/>
            <person name="Detter J.C."/>
            <person name="Han C."/>
            <person name="Tapia R."/>
            <person name="Land M."/>
            <person name="Hauser L."/>
            <person name="Jeffries C."/>
            <person name="Kyrpides N."/>
            <person name="Ivanova N."/>
            <person name="Mikhailova N."/>
            <person name="Wang A."/>
            <person name="Mouttaki H."/>
            <person name="He Z."/>
            <person name="Zhou J."/>
            <person name="Hemme C.L."/>
            <person name="Woyke T."/>
        </authorList>
    </citation>
    <scope>NUCLEOTIDE SEQUENCE [LARGE SCALE GENOMIC DNA]</scope>
    <source>
        <strain evidence="9">DSM 18485 / JCM 12961 / CGMCC 1.5033 / YUAN-3</strain>
    </source>
</reference>
<evidence type="ECO:0000313" key="9">
    <source>
        <dbReference type="Proteomes" id="UP000001551"/>
    </source>
</evidence>
<dbReference type="KEGG" id="eha:Ethha_1486"/>
<evidence type="ECO:0000256" key="6">
    <source>
        <dbReference type="PIRNR" id="PIRNR000535"/>
    </source>
</evidence>
<dbReference type="EC" id="2.7.1.144" evidence="6"/>
<organism evidence="8 9">
    <name type="scientific">Ethanoligenens harbinense (strain DSM 18485 / JCM 12961 / CGMCC 1.5033 / YUAN-3)</name>
    <dbReference type="NCBI Taxonomy" id="663278"/>
    <lineage>
        <taxon>Bacteria</taxon>
        <taxon>Bacillati</taxon>
        <taxon>Bacillota</taxon>
        <taxon>Clostridia</taxon>
        <taxon>Eubacteriales</taxon>
        <taxon>Oscillospiraceae</taxon>
        <taxon>Ethanoligenens</taxon>
    </lineage>
</organism>
<evidence type="ECO:0000256" key="3">
    <source>
        <dbReference type="ARBA" id="ARBA00022741"/>
    </source>
</evidence>
<dbReference type="EMBL" id="CP002400">
    <property type="protein sequence ID" value="ADU27023.1"/>
    <property type="molecule type" value="Genomic_DNA"/>
</dbReference>
<dbReference type="AlphaFoldDB" id="E6U7K0"/>
<keyword evidence="5 6" id="KW-0067">ATP-binding</keyword>
<name>E6U7K0_ETHHY</name>
<keyword evidence="3 6" id="KW-0547">Nucleotide-binding</keyword>
<dbReference type="GO" id="GO:0005988">
    <property type="term" value="P:lactose metabolic process"/>
    <property type="evidence" value="ECO:0007669"/>
    <property type="project" value="UniProtKB-KW"/>
</dbReference>
<dbReference type="eggNOG" id="COG1105">
    <property type="taxonomic scope" value="Bacteria"/>
</dbReference>
<dbReference type="NCBIfam" id="TIGR03168">
    <property type="entry name" value="1-PFK"/>
    <property type="match status" value="1"/>
</dbReference>
<keyword evidence="9" id="KW-1185">Reference proteome</keyword>
<dbReference type="Gene3D" id="3.40.1190.20">
    <property type="match status" value="1"/>
</dbReference>
<keyword evidence="6" id="KW-0423">Lactose metabolism</keyword>
<dbReference type="Pfam" id="PF00294">
    <property type="entry name" value="PfkB"/>
    <property type="match status" value="1"/>
</dbReference>
<dbReference type="GO" id="GO:2001059">
    <property type="term" value="P:D-tagatose 6-phosphate catabolic process"/>
    <property type="evidence" value="ECO:0007669"/>
    <property type="project" value="UniProtKB-UniPathway"/>
</dbReference>
<dbReference type="GO" id="GO:0044281">
    <property type="term" value="P:small molecule metabolic process"/>
    <property type="evidence" value="ECO:0007669"/>
    <property type="project" value="UniProtKB-ARBA"/>
</dbReference>
<dbReference type="FunFam" id="3.40.1190.20:FF:000001">
    <property type="entry name" value="Phosphofructokinase"/>
    <property type="match status" value="1"/>
</dbReference>
<dbReference type="InterPro" id="IPR017583">
    <property type="entry name" value="Tagatose/fructose_Pkinase"/>
</dbReference>
<dbReference type="GO" id="GO:0008662">
    <property type="term" value="F:1-phosphofructokinase activity"/>
    <property type="evidence" value="ECO:0007669"/>
    <property type="project" value="InterPro"/>
</dbReference>
<dbReference type="HOGENOM" id="CLU_050013_0_2_9"/>
<feature type="domain" description="Carbohydrate kinase PfkB" evidence="7">
    <location>
        <begin position="11"/>
        <end position="296"/>
    </location>
</feature>
<evidence type="ECO:0000256" key="4">
    <source>
        <dbReference type="ARBA" id="ARBA00022777"/>
    </source>
</evidence>
<comment type="similarity">
    <text evidence="6">Belongs to the carbohydrate kinase PfkB family. LacC subfamily.</text>
</comment>
<dbReference type="PANTHER" id="PTHR46566:SF2">
    <property type="entry name" value="ATP-DEPENDENT 6-PHOSPHOFRUCTOKINASE ISOZYME 2"/>
    <property type="match status" value="1"/>
</dbReference>
<dbReference type="InterPro" id="IPR011611">
    <property type="entry name" value="PfkB_dom"/>
</dbReference>
<dbReference type="PANTHER" id="PTHR46566">
    <property type="entry name" value="1-PHOSPHOFRUCTOKINASE-RELATED"/>
    <property type="match status" value="1"/>
</dbReference>
<dbReference type="NCBIfam" id="TIGR03828">
    <property type="entry name" value="pfkB"/>
    <property type="match status" value="1"/>
</dbReference>
<dbReference type="SUPFAM" id="SSF53613">
    <property type="entry name" value="Ribokinase-like"/>
    <property type="match status" value="1"/>
</dbReference>
<dbReference type="UniPathway" id="UPA00704">
    <property type="reaction ID" value="UER00715"/>
</dbReference>
<dbReference type="RefSeq" id="WP_013485378.1">
    <property type="nucleotide sequence ID" value="NC_014828.1"/>
</dbReference>
<keyword evidence="2 6" id="KW-0808">Transferase</keyword>
<dbReference type="GO" id="GO:0009024">
    <property type="term" value="F:tagatose-6-phosphate kinase activity"/>
    <property type="evidence" value="ECO:0007669"/>
    <property type="project" value="UniProtKB-EC"/>
</dbReference>
<dbReference type="GO" id="GO:0005524">
    <property type="term" value="F:ATP binding"/>
    <property type="evidence" value="ECO:0007669"/>
    <property type="project" value="UniProtKB-KW"/>
</dbReference>
<keyword evidence="4 8" id="KW-0418">Kinase</keyword>
<accession>E6U7K0</accession>
<sequence length="314" mass="33340">MAGKVIAVTVNPSIDKTIAIKELVPYGLNRVMESRLDPGGKGINVARVLHSFETDVVVTGFVAGNTGKQLLDFLSEAQLPADCLEIPGETRTNLKVFDRKAGKTTEINESGAEVSPENLEKFQEKFRNLCKNADVAVVSGSLPPGVPKDFYAQCITAAKVENVKTILDADGEALAEGLKSIPYAVKPNIHELEALLGRELKTPKDVLTAAREFIAKGIAIVIVSMGPDGALVADADEAYKVDSWDIEVKSATGAGDSMVGSLAYSIVHGDSLYDIAKITTAAGTITASKPGTQICTKPEVLDSLHFVTVTKIEE</sequence>
<dbReference type="InterPro" id="IPR022463">
    <property type="entry name" value="1-PFruKinase"/>
</dbReference>
<comment type="catalytic activity">
    <reaction evidence="6">
        <text>D-tagatofuranose 6-phosphate + ATP = D-tagatofuranose 1,6-bisphosphate + ADP + H(+)</text>
        <dbReference type="Rhea" id="RHEA:12420"/>
        <dbReference type="ChEBI" id="CHEBI:15378"/>
        <dbReference type="ChEBI" id="CHEBI:30616"/>
        <dbReference type="ChEBI" id="CHEBI:58694"/>
        <dbReference type="ChEBI" id="CHEBI:58695"/>
        <dbReference type="ChEBI" id="CHEBI:456216"/>
        <dbReference type="EC" id="2.7.1.144"/>
    </reaction>
</comment>
<dbReference type="PIRSF" id="PIRSF000535">
    <property type="entry name" value="1PFK/6PFK/LacC"/>
    <property type="match status" value="1"/>
</dbReference>
<dbReference type="Proteomes" id="UP000001551">
    <property type="component" value="Chromosome"/>
</dbReference>
<dbReference type="GO" id="GO:0005829">
    <property type="term" value="C:cytosol"/>
    <property type="evidence" value="ECO:0007669"/>
    <property type="project" value="TreeGrafter"/>
</dbReference>
<evidence type="ECO:0000259" key="7">
    <source>
        <dbReference type="Pfam" id="PF00294"/>
    </source>
</evidence>
<comment type="similarity">
    <text evidence="1">Belongs to the carbohydrate kinase pfkB family.</text>
</comment>
<protein>
    <recommendedName>
        <fullName evidence="6">Tagatose-6-phosphate kinase</fullName>
        <ecNumber evidence="6">2.7.1.144</ecNumber>
    </recommendedName>
</protein>
<dbReference type="STRING" id="663278.Ethha_1486"/>